<dbReference type="PROSITE" id="PS00122">
    <property type="entry name" value="CARBOXYLESTERASE_B_1"/>
    <property type="match status" value="1"/>
</dbReference>
<keyword evidence="6" id="KW-1185">Reference proteome</keyword>
<dbReference type="ESTHER" id="didra-a0a163bnc3">
    <property type="family name" value="Fungal_carboxylesterase_lipase"/>
</dbReference>
<sequence>MMNPLFLSALPVAHALSSLLVNTSSGFVHGGIDAITPNVVQFLGIPYAEQPVGARRWLPSISKARDNERIFDATRFGPSCPQYDSNKPNTWSVDAPEFKIVPRDYQGEDCLSVNIWAPLQGDGACAPGVKGLPVIAWIHGGSFQTGGASTPYHIPSRWVERSRKHIVVGINYRLNIFGWPSAAGLNADEQNLGYLDQRLAVEWIRDNIANFGGDPDRITLWGHSAGSVSVDSYSFTYPHDPIVSGMIMSSGTAQSVVDFPPPNFTAVAENFRCNDSNSTAELACMRGVPSRDIMAYLKQRLDNGTTPSISFTPVTDNRTSWANFTTRALSGKFIHKPAIIGTTVNEWAPFLPYNRTLGPNQTVADNGTLRVFLCPSVLTTHERYAGGKATTFRYLYGGNFSNIAPRWWEGAYHSADLPLVFGTHGIARSNSTPLEITVSEQMQDYWLAFAEDPVNGLPAMGWKGYAGNSKGESVLLGWEDKAVQPITDIELESACDEGVPNGKPNPPVLCLVALAVGASAVATVKAHVERDYNANLNVKLSVASGLLDAPTDSRIVLMFAPNGTDPLNDTDVTSSPSKIFGKNVYRFGSNETITLSGGNNETTPTGVFGWPNVSLSDIDPGTYSVQAFLTRYETVTRSDGSKVSVRFPCGDGAPDVNGFGSLITPATDIEISGGAQTFELTFNNITKAESFAGKEVGGCNQGNYKETDKLKHVKIRSKKLSKFWGRDMYVGANVVLPAGYDANDTKTRYPVIYNQGHWPDDGGAYRYGVNKTFTAAWDAGVIPATNTTAERPAPKFVLVTFRHEAPYYDDSYAVNTANLGPYGDAINEELIPYMEDEFHTIRAPYARVQDGGSTGGWESIANVVYRPDLFGVCFSSYPDSLDFHRHQDIELYSAANAYQRADGSLVPSIRTFENGSEVILATAAQENHWELAFGTASRSSNQWDIWNAVFGVQGYNNYPLEPWDKVTGEIYPEAVDFWKLFDLSAYIVANFNSSRNLGAALAGRLFVYVGTWDDYFLNEGVMEFQKRTDAVGGPGWANVTILPEKPHGGNYQARGIWDYLELVDGWVKDHAPGGANPLTASATAASTRGNVWDEVIANGGRKAAIERQADPEIHGGKAKVGQNVSASVGRWDPGVKLTAQWVLNSKHTGASFGTAQGANVTCAPTATGHVQLLVTGEKRNYVTETRKSARVLVVR</sequence>
<evidence type="ECO:0000256" key="3">
    <source>
        <dbReference type="SAM" id="SignalP"/>
    </source>
</evidence>
<keyword evidence="3" id="KW-0732">Signal</keyword>
<dbReference type="GO" id="GO:0016787">
    <property type="term" value="F:hydrolase activity"/>
    <property type="evidence" value="ECO:0007669"/>
    <property type="project" value="UniProtKB-KW"/>
</dbReference>
<dbReference type="PANTHER" id="PTHR11559">
    <property type="entry name" value="CARBOXYLESTERASE"/>
    <property type="match status" value="1"/>
</dbReference>
<dbReference type="InterPro" id="IPR029058">
    <property type="entry name" value="AB_hydrolase_fold"/>
</dbReference>
<gene>
    <name evidence="5" type="ORF">ST47_g6999</name>
</gene>
<feature type="chain" id="PRO_5012678321" description="Carboxylesterase type B domain-containing protein" evidence="3">
    <location>
        <begin position="16"/>
        <end position="1195"/>
    </location>
</feature>
<comment type="caution">
    <text evidence="5">The sequence shown here is derived from an EMBL/GenBank/DDBJ whole genome shotgun (WGS) entry which is preliminary data.</text>
</comment>
<keyword evidence="2" id="KW-0378">Hydrolase</keyword>
<protein>
    <recommendedName>
        <fullName evidence="4">Carboxylesterase type B domain-containing protein</fullName>
    </recommendedName>
</protein>
<dbReference type="Proteomes" id="UP000076837">
    <property type="component" value="Unassembled WGS sequence"/>
</dbReference>
<name>A0A163BNC3_DIDRA</name>
<dbReference type="AlphaFoldDB" id="A0A163BNC3"/>
<dbReference type="EMBL" id="JYNV01000235">
    <property type="protein sequence ID" value="KZM21870.1"/>
    <property type="molecule type" value="Genomic_DNA"/>
</dbReference>
<dbReference type="STRING" id="5454.A0A163BNC3"/>
<evidence type="ECO:0000256" key="2">
    <source>
        <dbReference type="ARBA" id="ARBA00022801"/>
    </source>
</evidence>
<dbReference type="Pfam" id="PF00135">
    <property type="entry name" value="COesterase"/>
    <property type="match status" value="2"/>
</dbReference>
<feature type="domain" description="Carboxylesterase type B" evidence="4">
    <location>
        <begin position="371"/>
        <end position="452"/>
    </location>
</feature>
<dbReference type="SUPFAM" id="SSF53474">
    <property type="entry name" value="alpha/beta-Hydrolases"/>
    <property type="match status" value="2"/>
</dbReference>
<feature type="domain" description="Carboxylesterase type B" evidence="4">
    <location>
        <begin position="19"/>
        <end position="354"/>
    </location>
</feature>
<evidence type="ECO:0000256" key="1">
    <source>
        <dbReference type="ARBA" id="ARBA00005964"/>
    </source>
</evidence>
<organism evidence="5 6">
    <name type="scientific">Didymella rabiei</name>
    <name type="common">Chickpea ascochyta blight fungus</name>
    <name type="synonym">Mycosphaerella rabiei</name>
    <dbReference type="NCBI Taxonomy" id="5454"/>
    <lineage>
        <taxon>Eukaryota</taxon>
        <taxon>Fungi</taxon>
        <taxon>Dikarya</taxon>
        <taxon>Ascomycota</taxon>
        <taxon>Pezizomycotina</taxon>
        <taxon>Dothideomycetes</taxon>
        <taxon>Pleosporomycetidae</taxon>
        <taxon>Pleosporales</taxon>
        <taxon>Pleosporineae</taxon>
        <taxon>Didymellaceae</taxon>
        <taxon>Ascochyta</taxon>
    </lineage>
</organism>
<evidence type="ECO:0000313" key="6">
    <source>
        <dbReference type="Proteomes" id="UP000076837"/>
    </source>
</evidence>
<dbReference type="Gene3D" id="3.40.50.1820">
    <property type="entry name" value="alpha/beta hydrolase"/>
    <property type="match status" value="2"/>
</dbReference>
<dbReference type="InterPro" id="IPR002018">
    <property type="entry name" value="CarbesteraseB"/>
</dbReference>
<accession>A0A163BNC3</accession>
<dbReference type="InterPro" id="IPR050309">
    <property type="entry name" value="Type-B_Carboxylest/Lipase"/>
</dbReference>
<dbReference type="InterPro" id="IPR019826">
    <property type="entry name" value="Carboxylesterase_B_AS"/>
</dbReference>
<evidence type="ECO:0000313" key="5">
    <source>
        <dbReference type="EMBL" id="KZM21870.1"/>
    </source>
</evidence>
<feature type="signal peptide" evidence="3">
    <location>
        <begin position="1"/>
        <end position="15"/>
    </location>
</feature>
<proteinExistence type="inferred from homology"/>
<reference evidence="5 6" key="1">
    <citation type="journal article" date="2016" name="Sci. Rep.">
        <title>Draft genome sequencing and secretome analysis of fungal phytopathogen Ascochyta rabiei provides insight into the necrotrophic effector repertoire.</title>
        <authorList>
            <person name="Verma S."/>
            <person name="Gazara R.K."/>
            <person name="Nizam S."/>
            <person name="Parween S."/>
            <person name="Chattopadhyay D."/>
            <person name="Verma P.K."/>
        </authorList>
    </citation>
    <scope>NUCLEOTIDE SEQUENCE [LARGE SCALE GENOMIC DNA]</scope>
    <source>
        <strain evidence="5 6">ArDII</strain>
    </source>
</reference>
<evidence type="ECO:0000259" key="4">
    <source>
        <dbReference type="Pfam" id="PF00135"/>
    </source>
</evidence>
<comment type="similarity">
    <text evidence="1">Belongs to the type-B carboxylesterase/lipase family.</text>
</comment>